<name>A0A0C3M512_9AGAM</name>
<dbReference type="OrthoDB" id="6500128at2759"/>
<accession>A0A0C3M512</accession>
<gene>
    <name evidence="6" type="ORF">M407DRAFT_22018</name>
</gene>
<evidence type="ECO:0000256" key="4">
    <source>
        <dbReference type="SAM" id="SignalP"/>
    </source>
</evidence>
<keyword evidence="7" id="KW-1185">Reference proteome</keyword>
<reference evidence="7" key="2">
    <citation type="submission" date="2015-01" db="EMBL/GenBank/DDBJ databases">
        <title>Evolutionary Origins and Diversification of the Mycorrhizal Mutualists.</title>
        <authorList>
            <consortium name="DOE Joint Genome Institute"/>
            <consortium name="Mycorrhizal Genomics Consortium"/>
            <person name="Kohler A."/>
            <person name="Kuo A."/>
            <person name="Nagy L.G."/>
            <person name="Floudas D."/>
            <person name="Copeland A."/>
            <person name="Barry K.W."/>
            <person name="Cichocki N."/>
            <person name="Veneault-Fourrey C."/>
            <person name="LaButti K."/>
            <person name="Lindquist E.A."/>
            <person name="Lipzen A."/>
            <person name="Lundell T."/>
            <person name="Morin E."/>
            <person name="Murat C."/>
            <person name="Riley R."/>
            <person name="Ohm R."/>
            <person name="Sun H."/>
            <person name="Tunlid A."/>
            <person name="Henrissat B."/>
            <person name="Grigoriev I.V."/>
            <person name="Hibbett D.S."/>
            <person name="Martin F."/>
        </authorList>
    </citation>
    <scope>NUCLEOTIDE SEQUENCE [LARGE SCALE GENOMIC DNA]</scope>
    <source>
        <strain evidence="7">MUT 4182</strain>
    </source>
</reference>
<evidence type="ECO:0000313" key="7">
    <source>
        <dbReference type="Proteomes" id="UP000054248"/>
    </source>
</evidence>
<dbReference type="Gene3D" id="3.40.50.300">
    <property type="entry name" value="P-loop containing nucleotide triphosphate hydrolases"/>
    <property type="match status" value="1"/>
</dbReference>
<dbReference type="InterPro" id="IPR027417">
    <property type="entry name" value="P-loop_NTPase"/>
</dbReference>
<evidence type="ECO:0000256" key="3">
    <source>
        <dbReference type="ARBA" id="ARBA00024363"/>
    </source>
</evidence>
<dbReference type="InterPro" id="IPR003439">
    <property type="entry name" value="ABC_transporter-like_ATP-bd"/>
</dbReference>
<dbReference type="SMART" id="SM00382">
    <property type="entry name" value="AAA"/>
    <property type="match status" value="1"/>
</dbReference>
<evidence type="ECO:0000256" key="1">
    <source>
        <dbReference type="ARBA" id="ARBA00022741"/>
    </source>
</evidence>
<dbReference type="PANTHER" id="PTHR24221:SF654">
    <property type="entry name" value="ATP-BINDING CASSETTE SUB-FAMILY B MEMBER 6"/>
    <property type="match status" value="1"/>
</dbReference>
<dbReference type="HOGENOM" id="CLU_000604_63_0_1"/>
<dbReference type="SUPFAM" id="SSF52540">
    <property type="entry name" value="P-loop containing nucleoside triphosphate hydrolases"/>
    <property type="match status" value="1"/>
</dbReference>
<organism evidence="6 7">
    <name type="scientific">Tulasnella calospora MUT 4182</name>
    <dbReference type="NCBI Taxonomy" id="1051891"/>
    <lineage>
        <taxon>Eukaryota</taxon>
        <taxon>Fungi</taxon>
        <taxon>Dikarya</taxon>
        <taxon>Basidiomycota</taxon>
        <taxon>Agaricomycotina</taxon>
        <taxon>Agaricomycetes</taxon>
        <taxon>Cantharellales</taxon>
        <taxon>Tulasnellaceae</taxon>
        <taxon>Tulasnella</taxon>
    </lineage>
</organism>
<keyword evidence="4" id="KW-0732">Signal</keyword>
<feature type="domain" description="ABC transporter" evidence="5">
    <location>
        <begin position="425"/>
        <end position="694"/>
    </location>
</feature>
<feature type="chain" id="PRO_5002166730" description="ABC transporter domain-containing protein" evidence="4">
    <location>
        <begin position="20"/>
        <end position="700"/>
    </location>
</feature>
<evidence type="ECO:0000313" key="6">
    <source>
        <dbReference type="EMBL" id="KIO28762.1"/>
    </source>
</evidence>
<comment type="similarity">
    <text evidence="3">Belongs to the ABC transporter superfamily. ABCB family. Heavy Metal importer (TC 3.A.1.210) subfamily.</text>
</comment>
<keyword evidence="1" id="KW-0547">Nucleotide-binding</keyword>
<protein>
    <recommendedName>
        <fullName evidence="5">ABC transporter domain-containing protein</fullName>
    </recommendedName>
</protein>
<proteinExistence type="inferred from homology"/>
<dbReference type="AlphaFoldDB" id="A0A0C3M512"/>
<dbReference type="PANTHER" id="PTHR24221">
    <property type="entry name" value="ATP-BINDING CASSETTE SUB-FAMILY B"/>
    <property type="match status" value="1"/>
</dbReference>
<evidence type="ECO:0000259" key="5">
    <source>
        <dbReference type="PROSITE" id="PS50893"/>
    </source>
</evidence>
<dbReference type="Pfam" id="PF00005">
    <property type="entry name" value="ABC_tran"/>
    <property type="match status" value="1"/>
</dbReference>
<dbReference type="GO" id="GO:0016887">
    <property type="term" value="F:ATP hydrolysis activity"/>
    <property type="evidence" value="ECO:0007669"/>
    <property type="project" value="InterPro"/>
</dbReference>
<reference evidence="6 7" key="1">
    <citation type="submission" date="2014-04" db="EMBL/GenBank/DDBJ databases">
        <authorList>
            <consortium name="DOE Joint Genome Institute"/>
            <person name="Kuo A."/>
            <person name="Girlanda M."/>
            <person name="Perotto S."/>
            <person name="Kohler A."/>
            <person name="Nagy L.G."/>
            <person name="Floudas D."/>
            <person name="Copeland A."/>
            <person name="Barry K.W."/>
            <person name="Cichocki N."/>
            <person name="Veneault-Fourrey C."/>
            <person name="LaButti K."/>
            <person name="Lindquist E.A."/>
            <person name="Lipzen A."/>
            <person name="Lundell T."/>
            <person name="Morin E."/>
            <person name="Murat C."/>
            <person name="Sun H."/>
            <person name="Tunlid A."/>
            <person name="Henrissat B."/>
            <person name="Grigoriev I.V."/>
            <person name="Hibbett D.S."/>
            <person name="Martin F."/>
            <person name="Nordberg H.P."/>
            <person name="Cantor M.N."/>
            <person name="Hua S.X."/>
        </authorList>
    </citation>
    <scope>NUCLEOTIDE SEQUENCE [LARGE SCALE GENOMIC DNA]</scope>
    <source>
        <strain evidence="6 7">MUT 4182</strain>
    </source>
</reference>
<dbReference type="GO" id="GO:0005524">
    <property type="term" value="F:ATP binding"/>
    <property type="evidence" value="ECO:0007669"/>
    <property type="project" value="UniProtKB-KW"/>
</dbReference>
<feature type="signal peptide" evidence="4">
    <location>
        <begin position="1"/>
        <end position="19"/>
    </location>
</feature>
<dbReference type="GO" id="GO:0042626">
    <property type="term" value="F:ATPase-coupled transmembrane transporter activity"/>
    <property type="evidence" value="ECO:0007669"/>
    <property type="project" value="TreeGrafter"/>
</dbReference>
<dbReference type="Proteomes" id="UP000054248">
    <property type="component" value="Unassembled WGS sequence"/>
</dbReference>
<dbReference type="STRING" id="1051891.A0A0C3M512"/>
<dbReference type="InterPro" id="IPR003593">
    <property type="entry name" value="AAA+_ATPase"/>
</dbReference>
<sequence>MFSLLSLTWAISNSASSTAKPVPTKGAEGPPTSDLRKLKFPSSIYLYKKGIYTVWEHVPVWTHSIPGSSIWRDLETFRASSPYIGIMLRDVWSLGPFLCTTYMVATVLQNILPAMKLAQTARLLSLLENAMITKNVDKGAIYIAIVLQVIMKIAQRAGSSSQPILKQRFKHHYNQKLIALQLKMDLPTEVQAKIRAAGADGGNRAWTAFNTLIKILGTILQLTSTSGYVMGSMSQQPGGNTIAVLCLLSAFFTSFEIRQWLVVFYADVTNKSYKRMKTLYNFATDSQRKLEALANVTGDYVEKEYADARKDLGDTPDDYPWGGDTPAFSLFNLARDLLGDSGLLLLAIKMIASPGAIPLASIAVMEQTTQVLDYAIQSLMGEGPTIGENFMRVKALYEVDHIVNKIQDGAESYPPEENKGKAMKVEFRNVFFKYPKSDSKDNVIDGLSFVIPAGSICVIVGENGCGKGSTLKLLTRTYDITDGKIFIDDKPIESYKLNLLRDASAIMHQDYLHFKFSIRENIGFSNVALMNDLDAIKEAAKLGGADEFIEKLPSGYDTIMGEEPKSVSSGSPPDGSALDLMLKEKKEAPQAFSGGQTQRMALSRTFMRSMGDRVKLLAYDEPSAALDPKAEFALFERLRGLKGDKTMLFITHRFGYLTKYADQIIYMEKGKAVEKGSHDELLAMNGRYAHMYNVQAKAFI</sequence>
<keyword evidence="2" id="KW-0067">ATP-binding</keyword>
<dbReference type="PROSITE" id="PS50893">
    <property type="entry name" value="ABC_TRANSPORTER_2"/>
    <property type="match status" value="1"/>
</dbReference>
<dbReference type="EMBL" id="KN822990">
    <property type="protein sequence ID" value="KIO28762.1"/>
    <property type="molecule type" value="Genomic_DNA"/>
</dbReference>
<dbReference type="InterPro" id="IPR039421">
    <property type="entry name" value="Type_1_exporter"/>
</dbReference>
<evidence type="ECO:0000256" key="2">
    <source>
        <dbReference type="ARBA" id="ARBA00022840"/>
    </source>
</evidence>